<keyword evidence="2" id="KW-0732">Signal</keyword>
<feature type="compositionally biased region" description="Low complexity" evidence="1">
    <location>
        <begin position="107"/>
        <end position="121"/>
    </location>
</feature>
<feature type="region of interest" description="Disordered" evidence="1">
    <location>
        <begin position="458"/>
        <end position="494"/>
    </location>
</feature>
<dbReference type="PANTHER" id="PTHR48125:SF12">
    <property type="entry name" value="AT HOOK TRANSCRIPTION FACTOR FAMILY-RELATED"/>
    <property type="match status" value="1"/>
</dbReference>
<reference evidence="3" key="1">
    <citation type="journal article" date="2023" name="GigaByte">
        <title>Genome assembly of the bearded iris, Iris pallida Lam.</title>
        <authorList>
            <person name="Bruccoleri R.E."/>
            <person name="Oakeley E.J."/>
            <person name="Faust A.M.E."/>
            <person name="Altorfer M."/>
            <person name="Dessus-Babus S."/>
            <person name="Burckhardt D."/>
            <person name="Oertli M."/>
            <person name="Naumann U."/>
            <person name="Petersen F."/>
            <person name="Wong J."/>
        </authorList>
    </citation>
    <scope>NUCLEOTIDE SEQUENCE</scope>
    <source>
        <strain evidence="3">GSM-AAB239-AS_SAM_17_03QT</strain>
    </source>
</reference>
<name>A0AAX6EWE2_IRIPA</name>
<feature type="compositionally biased region" description="Gly residues" evidence="1">
    <location>
        <begin position="34"/>
        <end position="53"/>
    </location>
</feature>
<dbReference type="Proteomes" id="UP001140949">
    <property type="component" value="Unassembled WGS sequence"/>
</dbReference>
<comment type="caution">
    <text evidence="3">The sequence shown here is derived from an EMBL/GenBank/DDBJ whole genome shotgun (WGS) entry which is preliminary data.</text>
</comment>
<evidence type="ECO:0000313" key="3">
    <source>
        <dbReference type="EMBL" id="KAJ6808472.1"/>
    </source>
</evidence>
<dbReference type="AlphaFoldDB" id="A0AAX6EWE2"/>
<feature type="signal peptide" evidence="2">
    <location>
        <begin position="1"/>
        <end position="19"/>
    </location>
</feature>
<gene>
    <name evidence="3" type="ORF">M6B38_167210</name>
</gene>
<feature type="region of interest" description="Disordered" evidence="1">
    <location>
        <begin position="31"/>
        <end position="137"/>
    </location>
</feature>
<feature type="chain" id="PRO_5043937754" evidence="2">
    <location>
        <begin position="20"/>
        <end position="553"/>
    </location>
</feature>
<dbReference type="EMBL" id="JANAVB010033416">
    <property type="protein sequence ID" value="KAJ6808472.1"/>
    <property type="molecule type" value="Genomic_DNA"/>
</dbReference>
<feature type="compositionally biased region" description="Pro residues" evidence="1">
    <location>
        <begin position="463"/>
        <end position="473"/>
    </location>
</feature>
<feature type="compositionally biased region" description="Basic and acidic residues" evidence="1">
    <location>
        <begin position="54"/>
        <end position="66"/>
    </location>
</feature>
<feature type="compositionally biased region" description="Pro residues" evidence="1">
    <location>
        <begin position="419"/>
        <end position="430"/>
    </location>
</feature>
<dbReference type="PANTHER" id="PTHR48125">
    <property type="entry name" value="LP07818P1"/>
    <property type="match status" value="1"/>
</dbReference>
<evidence type="ECO:0000256" key="1">
    <source>
        <dbReference type="SAM" id="MobiDB-lite"/>
    </source>
</evidence>
<accession>A0AAX6EWE2</accession>
<organism evidence="3 4">
    <name type="scientific">Iris pallida</name>
    <name type="common">Sweet iris</name>
    <dbReference type="NCBI Taxonomy" id="29817"/>
    <lineage>
        <taxon>Eukaryota</taxon>
        <taxon>Viridiplantae</taxon>
        <taxon>Streptophyta</taxon>
        <taxon>Embryophyta</taxon>
        <taxon>Tracheophyta</taxon>
        <taxon>Spermatophyta</taxon>
        <taxon>Magnoliopsida</taxon>
        <taxon>Liliopsida</taxon>
        <taxon>Asparagales</taxon>
        <taxon>Iridaceae</taxon>
        <taxon>Iridoideae</taxon>
        <taxon>Irideae</taxon>
        <taxon>Iris</taxon>
    </lineage>
</organism>
<evidence type="ECO:0000313" key="4">
    <source>
        <dbReference type="Proteomes" id="UP001140949"/>
    </source>
</evidence>
<protein>
    <submittedName>
        <fullName evidence="3">Acrosin</fullName>
    </submittedName>
</protein>
<sequence>MIFFLQMALLVLIVLTALAALLLVMVTTTRAAGSRGGTGGGGTGRGGRGGSGGRGRDGSGRGRDGSGRGGSGRGRLPHTPDIESSDPDLESPATDSSRRRSISATHPSSSSRPETPSASGSVPPPDAPAGTPSVTAGWAPEYPRIQLHPATDEYIRGPADPPTPPERPIGENRRELWPAGDTFFPYDAARILGQIIRENYHGPYLNFSEVPQNMQYVWLEEMKTTFWWPPHRDELIRKAYKAAAGKKIRDAVYDVRTAHSRKKWLREEYYEQMLDKMNTAQYREKSEKAKANRQAAGLHTGGSKPHAATRANLAKRAVKEGREPESVTAYDVFLHTHKRRADGSFVDARARATDAAYREALSQIEPPAEVVGETTPTQTPSSMAARYDDVFVESVGGFNKGRVYGVGSLAASLQGATPRYPPPPPPPAPPSDDMRTQLATLTSDMSEMRSLMSDVLERLPRPSSAPGPDPSAPGPSTAVAGPSDPGRYSFDRSAEVRLVPDTALIGLMDMMSPEQLRNLPEHVLSQVPAYMVEEYIRRAEAASRRPRDPSPGK</sequence>
<evidence type="ECO:0000256" key="2">
    <source>
        <dbReference type="SAM" id="SignalP"/>
    </source>
</evidence>
<dbReference type="Pfam" id="PF03004">
    <property type="entry name" value="Transposase_24"/>
    <property type="match status" value="1"/>
</dbReference>
<reference evidence="3" key="2">
    <citation type="submission" date="2023-04" db="EMBL/GenBank/DDBJ databases">
        <authorList>
            <person name="Bruccoleri R.E."/>
            <person name="Oakeley E.J."/>
            <person name="Faust A.-M."/>
            <person name="Dessus-Babus S."/>
            <person name="Altorfer M."/>
            <person name="Burckhardt D."/>
            <person name="Oertli M."/>
            <person name="Naumann U."/>
            <person name="Petersen F."/>
            <person name="Wong J."/>
        </authorList>
    </citation>
    <scope>NUCLEOTIDE SEQUENCE</scope>
    <source>
        <strain evidence="3">GSM-AAB239-AS_SAM_17_03QT</strain>
        <tissue evidence="3">Leaf</tissue>
    </source>
</reference>
<proteinExistence type="predicted"/>
<feature type="region of interest" description="Disordered" evidence="1">
    <location>
        <begin position="414"/>
        <end position="435"/>
    </location>
</feature>
<dbReference type="InterPro" id="IPR004252">
    <property type="entry name" value="Probable_transposase_24"/>
</dbReference>
<keyword evidence="4" id="KW-1185">Reference proteome</keyword>